<comment type="caution">
    <text evidence="2">The sequence shown here is derived from an EMBL/GenBank/DDBJ whole genome shotgun (WGS) entry which is preliminary data.</text>
</comment>
<name>A0A6A5BXT5_NAEFO</name>
<dbReference type="AlphaFoldDB" id="A0A6A5BXT5"/>
<sequence length="593" mass="68008">MSQQQPSSSSDSWLGSLALLFQNPYIKYGVIASGLAASYFGVKTASHAYMDYSEERSKKEKKQKIRFLLDKLREKHSNTSNNNKTLINGEDVFVDELLDTVNAIFYPTFGMSDQVPDGLANHIPMVLSALYQLKQSEHVSQPPITMDVYLKNVEMDAQRLELSDTYLPHSDQAEILTNWERDKLQPLLSKINVNTLGPELGVTVSKFIAISLRQLFDSIFTGKTSTNRPDHLIYHRLMQHLVLLHAIKVKCQENSTDQTLVIQTSTTNPTAPTLTLSKHLSQQVFESVLSDPMIIELLCGLSGGAFHPAIMLSYGVLQNFHTSTILTALGYFMYAYHSLAPNETVLREYLTVNQQEEALGEEDEIISKRHKFSTMKELFGKIEELYPEYFTKRFRTERFKRVNFLIHNLMNSLKDGLRPRHYAKVCSFFYMINEKKSIVPRFSLEDFEKMALEMYLTGPVKFDIVTLHCITGCFAVRLLLPYIHDQNVQEKILYHLWESFVCVYLLIGGSSHMRNDLSLSGVKGDAVEDRHVPEWKEILPQLQDNFDEHDIKLVYTAFEEAKIHPKWEIEYRKSAAKRVGLLKVIESDPESKP</sequence>
<dbReference type="VEuPathDB" id="AmoebaDB:NF0031250"/>
<keyword evidence="1" id="KW-0560">Oxidoreductase</keyword>
<protein>
    <submittedName>
        <fullName evidence="2">Uncharacterized protein</fullName>
    </submittedName>
</protein>
<reference evidence="2 3" key="1">
    <citation type="journal article" date="2019" name="Sci. Rep.">
        <title>Nanopore sequencing improves the draft genome of the human pathogenic amoeba Naegleria fowleri.</title>
        <authorList>
            <person name="Liechti N."/>
            <person name="Schurch N."/>
            <person name="Bruggmann R."/>
            <person name="Wittwer M."/>
        </authorList>
    </citation>
    <scope>NUCLEOTIDE SEQUENCE [LARGE SCALE GENOMIC DNA]</scope>
    <source>
        <strain evidence="2 3">ATCC 30894</strain>
    </source>
</reference>
<dbReference type="EMBL" id="VFQX01000033">
    <property type="protein sequence ID" value="KAF0977749.1"/>
    <property type="molecule type" value="Genomic_DNA"/>
</dbReference>
<evidence type="ECO:0000313" key="2">
    <source>
        <dbReference type="EMBL" id="KAF0977749.1"/>
    </source>
</evidence>
<dbReference type="VEuPathDB" id="AmoebaDB:NfTy_058710"/>
<dbReference type="OrthoDB" id="10335882at2759"/>
<evidence type="ECO:0000313" key="3">
    <source>
        <dbReference type="Proteomes" id="UP000444721"/>
    </source>
</evidence>
<organism evidence="2 3">
    <name type="scientific">Naegleria fowleri</name>
    <name type="common">Brain eating amoeba</name>
    <dbReference type="NCBI Taxonomy" id="5763"/>
    <lineage>
        <taxon>Eukaryota</taxon>
        <taxon>Discoba</taxon>
        <taxon>Heterolobosea</taxon>
        <taxon>Tetramitia</taxon>
        <taxon>Eutetramitia</taxon>
        <taxon>Vahlkampfiidae</taxon>
        <taxon>Naegleria</taxon>
    </lineage>
</organism>
<dbReference type="Pfam" id="PF14027">
    <property type="entry name" value="Questin_oxidase"/>
    <property type="match status" value="1"/>
</dbReference>
<dbReference type="Proteomes" id="UP000444721">
    <property type="component" value="Unassembled WGS sequence"/>
</dbReference>
<proteinExistence type="predicted"/>
<keyword evidence="3" id="KW-1185">Reference proteome</keyword>
<evidence type="ECO:0000256" key="1">
    <source>
        <dbReference type="ARBA" id="ARBA00023002"/>
    </source>
</evidence>
<dbReference type="GO" id="GO:0016491">
    <property type="term" value="F:oxidoreductase activity"/>
    <property type="evidence" value="ECO:0007669"/>
    <property type="project" value="UniProtKB-KW"/>
</dbReference>
<dbReference type="OMA" id="ENIMSHE"/>
<dbReference type="InterPro" id="IPR025337">
    <property type="entry name" value="Questin_oxidase-like"/>
</dbReference>
<gene>
    <name evidence="2" type="ORF">FDP41_003071</name>
</gene>
<dbReference type="VEuPathDB" id="AmoebaDB:FDP41_003071"/>
<dbReference type="RefSeq" id="XP_044562462.1">
    <property type="nucleotide sequence ID" value="XM_044706335.1"/>
</dbReference>
<accession>A0A6A5BXT5</accession>
<dbReference type="GeneID" id="68110289"/>